<dbReference type="Proteomes" id="UP000826195">
    <property type="component" value="Unassembled WGS sequence"/>
</dbReference>
<evidence type="ECO:0000313" key="1">
    <source>
        <dbReference type="EMBL" id="KAH0568501.1"/>
    </source>
</evidence>
<keyword evidence="2" id="KW-1185">Reference proteome</keyword>
<comment type="caution">
    <text evidence="1">The sequence shown here is derived from an EMBL/GenBank/DDBJ whole genome shotgun (WGS) entry which is preliminary data.</text>
</comment>
<organism evidence="1 2">
    <name type="scientific">Cotesia glomerata</name>
    <name type="common">Lepidopteran parasitic wasp</name>
    <name type="synonym">Apanteles glomeratus</name>
    <dbReference type="NCBI Taxonomy" id="32391"/>
    <lineage>
        <taxon>Eukaryota</taxon>
        <taxon>Metazoa</taxon>
        <taxon>Ecdysozoa</taxon>
        <taxon>Arthropoda</taxon>
        <taxon>Hexapoda</taxon>
        <taxon>Insecta</taxon>
        <taxon>Pterygota</taxon>
        <taxon>Neoptera</taxon>
        <taxon>Endopterygota</taxon>
        <taxon>Hymenoptera</taxon>
        <taxon>Apocrita</taxon>
        <taxon>Ichneumonoidea</taxon>
        <taxon>Braconidae</taxon>
        <taxon>Microgastrinae</taxon>
        <taxon>Cotesia</taxon>
    </lineage>
</organism>
<sequence>MRTQPVRDILNLVEEIRVHQKRDTYQMTSKRNVFLKLCHRAMSNNILSPQLNNIHKYKLELITIDYALLKTIHVQCALVPSVILFSTNSITRLCKLPRTKFGTRKVEGNVESSDAYAGLPNTKGRKRRLLRSGLGRVD</sequence>
<dbReference type="EMBL" id="JAHXZJ010000001">
    <property type="protein sequence ID" value="KAH0568501.1"/>
    <property type="molecule type" value="Genomic_DNA"/>
</dbReference>
<name>A0AAV7J6M1_COTGL</name>
<gene>
    <name evidence="1" type="ORF">KQX54_021088</name>
</gene>
<accession>A0AAV7J6M1</accession>
<evidence type="ECO:0000313" key="2">
    <source>
        <dbReference type="Proteomes" id="UP000826195"/>
    </source>
</evidence>
<dbReference type="AlphaFoldDB" id="A0AAV7J6M1"/>
<reference evidence="1 2" key="1">
    <citation type="journal article" date="2021" name="J. Hered.">
        <title>A chromosome-level genome assembly of the parasitoid wasp, Cotesia glomerata (Hymenoptera: Braconidae).</title>
        <authorList>
            <person name="Pinto B.J."/>
            <person name="Weis J.J."/>
            <person name="Gamble T."/>
            <person name="Ode P.J."/>
            <person name="Paul R."/>
            <person name="Zaspel J.M."/>
        </authorList>
    </citation>
    <scope>NUCLEOTIDE SEQUENCE [LARGE SCALE GENOMIC DNA]</scope>
    <source>
        <strain evidence="1">CgM1</strain>
    </source>
</reference>
<protein>
    <submittedName>
        <fullName evidence="1">Uncharacterized protein</fullName>
    </submittedName>
</protein>
<proteinExistence type="predicted"/>